<feature type="binding site" evidence="8">
    <location>
        <position position="123"/>
    </location>
    <ligand>
        <name>L-aspartate</name>
        <dbReference type="ChEBI" id="CHEBI:29991"/>
    </ligand>
</feature>
<evidence type="ECO:0000256" key="7">
    <source>
        <dbReference type="ARBA" id="ARBA00022840"/>
    </source>
</evidence>
<dbReference type="InterPro" id="IPR048267">
    <property type="entry name" value="Arginosuc_syn_N"/>
</dbReference>
<dbReference type="Gene3D" id="3.90.1260.10">
    <property type="entry name" value="Argininosuccinate synthetase, chain A, domain 2"/>
    <property type="match status" value="1"/>
</dbReference>
<dbReference type="RefSeq" id="WP_190024186.1">
    <property type="nucleotide sequence ID" value="NZ_BMUT01000012.1"/>
</dbReference>
<proteinExistence type="inferred from homology"/>
<dbReference type="InterPro" id="IPR001518">
    <property type="entry name" value="Arginosuc_synth"/>
</dbReference>
<comment type="pathway">
    <text evidence="1 8">Amino-acid biosynthesis; L-arginine biosynthesis; L-arginine from L-ornithine and carbamoyl phosphate: step 2/3.</text>
</comment>
<dbReference type="Pfam" id="PF20979">
    <property type="entry name" value="Arginosuc_syn_C"/>
    <property type="match status" value="1"/>
</dbReference>
<dbReference type="Gene3D" id="1.20.5.470">
    <property type="entry name" value="Single helix bin"/>
    <property type="match status" value="1"/>
</dbReference>
<keyword evidence="6 8" id="KW-0547">Nucleotide-binding</keyword>
<keyword evidence="7 8" id="KW-0067">ATP-binding</keyword>
<feature type="binding site" evidence="8">
    <location>
        <position position="175"/>
    </location>
    <ligand>
        <name>L-citrulline</name>
        <dbReference type="ChEBI" id="CHEBI:57743"/>
    </ligand>
</feature>
<evidence type="ECO:0000313" key="11">
    <source>
        <dbReference type="EMBL" id="GGX99441.1"/>
    </source>
</evidence>
<evidence type="ECO:0000259" key="10">
    <source>
        <dbReference type="Pfam" id="PF20979"/>
    </source>
</evidence>
<feature type="binding site" evidence="8">
    <location>
        <position position="119"/>
    </location>
    <ligand>
        <name>L-aspartate</name>
        <dbReference type="ChEBI" id="CHEBI:29991"/>
    </ligand>
</feature>
<dbReference type="Gene3D" id="3.40.50.620">
    <property type="entry name" value="HUPs"/>
    <property type="match status" value="1"/>
</dbReference>
<dbReference type="CDD" id="cd01999">
    <property type="entry name" value="ASS"/>
    <property type="match status" value="1"/>
</dbReference>
<comment type="subunit">
    <text evidence="8">Homotetramer.</text>
</comment>
<evidence type="ECO:0000256" key="3">
    <source>
        <dbReference type="ARBA" id="ARBA00022571"/>
    </source>
</evidence>
<feature type="binding site" evidence="8">
    <location>
        <position position="259"/>
    </location>
    <ligand>
        <name>L-citrulline</name>
        <dbReference type="ChEBI" id="CHEBI:57743"/>
    </ligand>
</feature>
<evidence type="ECO:0000256" key="5">
    <source>
        <dbReference type="ARBA" id="ARBA00022605"/>
    </source>
</evidence>
<dbReference type="NCBIfam" id="TIGR00032">
    <property type="entry name" value="argG"/>
    <property type="match status" value="1"/>
</dbReference>
<dbReference type="NCBIfam" id="NF001770">
    <property type="entry name" value="PRK00509.1"/>
    <property type="match status" value="1"/>
</dbReference>
<feature type="binding site" evidence="8">
    <location>
        <begin position="8"/>
        <end position="16"/>
    </location>
    <ligand>
        <name>ATP</name>
        <dbReference type="ChEBI" id="CHEBI:30616"/>
    </ligand>
</feature>
<dbReference type="InterPro" id="IPR018223">
    <property type="entry name" value="Arginosuc_synth_CS"/>
</dbReference>
<dbReference type="SUPFAM" id="SSF69864">
    <property type="entry name" value="Argininosuccinate synthetase, C-terminal domain"/>
    <property type="match status" value="1"/>
</dbReference>
<dbReference type="EC" id="6.3.4.5" evidence="2 8"/>
<keyword evidence="12" id="KW-1185">Reference proteome</keyword>
<organism evidence="11 12">
    <name type="scientific">Streptomyces hiroshimensis</name>
    <dbReference type="NCBI Taxonomy" id="66424"/>
    <lineage>
        <taxon>Bacteria</taxon>
        <taxon>Bacillati</taxon>
        <taxon>Actinomycetota</taxon>
        <taxon>Actinomycetes</taxon>
        <taxon>Kitasatosporales</taxon>
        <taxon>Streptomycetaceae</taxon>
        <taxon>Streptomyces</taxon>
    </lineage>
</organism>
<feature type="domain" description="Arginosuccinate synthase-like N-terminal" evidence="9">
    <location>
        <begin position="4"/>
        <end position="165"/>
    </location>
</feature>
<comment type="caution">
    <text evidence="8">Lacks conserved residue(s) required for the propagation of feature annotation.</text>
</comment>
<feature type="binding site" evidence="8">
    <location>
        <position position="87"/>
    </location>
    <ligand>
        <name>L-citrulline</name>
        <dbReference type="ChEBI" id="CHEBI:57743"/>
    </ligand>
</feature>
<dbReference type="InterPro" id="IPR048268">
    <property type="entry name" value="Arginosuc_syn_C"/>
</dbReference>
<comment type="caution">
    <text evidence="11">The sequence shown here is derived from an EMBL/GenBank/DDBJ whole genome shotgun (WGS) entry which is preliminary data.</text>
</comment>
<evidence type="ECO:0000256" key="2">
    <source>
        <dbReference type="ARBA" id="ARBA00012286"/>
    </source>
</evidence>
<accession>A0ABQ2Z0L1</accession>
<evidence type="ECO:0000313" key="12">
    <source>
        <dbReference type="Proteomes" id="UP000659223"/>
    </source>
</evidence>
<dbReference type="PANTHER" id="PTHR11587:SF2">
    <property type="entry name" value="ARGININOSUCCINATE SYNTHASE"/>
    <property type="match status" value="1"/>
</dbReference>
<feature type="binding site" evidence="8">
    <location>
        <position position="124"/>
    </location>
    <ligand>
        <name>L-aspartate</name>
        <dbReference type="ChEBI" id="CHEBI:29991"/>
    </ligand>
</feature>
<dbReference type="InterPro" id="IPR014729">
    <property type="entry name" value="Rossmann-like_a/b/a_fold"/>
</dbReference>
<feature type="binding site" evidence="8">
    <location>
        <position position="271"/>
    </location>
    <ligand>
        <name>L-citrulline</name>
        <dbReference type="ChEBI" id="CHEBI:57743"/>
    </ligand>
</feature>
<comment type="subcellular location">
    <subcellularLocation>
        <location evidence="8">Cytoplasm</location>
    </subcellularLocation>
</comment>
<feature type="binding site" evidence="8">
    <location>
        <position position="123"/>
    </location>
    <ligand>
        <name>L-citrulline</name>
        <dbReference type="ChEBI" id="CHEBI:57743"/>
    </ligand>
</feature>
<dbReference type="EMBL" id="BMUT01000012">
    <property type="protein sequence ID" value="GGX99441.1"/>
    <property type="molecule type" value="Genomic_DNA"/>
</dbReference>
<sequence>MTERVVLAYSGGLDTSVAIGWIAEETGAEVIAVAVDVGQGGEDLDVIRKRALACGAVEAEVADAKDEFAEEYCLPAIKANALYMDRYPLVSALSRPTIVKHLVAAAKKHGATTVAHGCTGKGNDQVRFEAGISSLAPELKCIAPVRDYAMTRDKAIAFCEAKGLPIATTKKSPYSIDQNVFGRAVETGFLEDIWNAPIEDVYDYTANPATPREADEVIITFEQGVPVAIDGKPVSVLQAIQQLNERAGAQGVGRLDMVEDRLVGIKSREIYEAPGAIALITAHQELEAVTVERELARYKRQVEQRWTELVYDGLWFSPLKRALDGFIAEANEHVSGDIRMTLHGGRAVVTGRKSEKSLYDFNLATYDTGDTFDQSMSKGFIEIFGLSSKIAAKRDLAH</sequence>
<evidence type="ECO:0000256" key="1">
    <source>
        <dbReference type="ARBA" id="ARBA00004967"/>
    </source>
</evidence>
<name>A0ABQ2Z0L1_9ACTN</name>
<feature type="binding site" evidence="8">
    <location>
        <position position="117"/>
    </location>
    <ligand>
        <name>ATP</name>
        <dbReference type="ChEBI" id="CHEBI:30616"/>
    </ligand>
</feature>
<dbReference type="HAMAP" id="MF_00005">
    <property type="entry name" value="Arg_succ_synth_type1"/>
    <property type="match status" value="1"/>
</dbReference>
<dbReference type="PROSITE" id="PS00564">
    <property type="entry name" value="ARGININOSUCCIN_SYN_1"/>
    <property type="match status" value="1"/>
</dbReference>
<dbReference type="Proteomes" id="UP000659223">
    <property type="component" value="Unassembled WGS sequence"/>
</dbReference>
<keyword evidence="5 8" id="KW-0028">Amino-acid biosynthesis</keyword>
<feature type="domain" description="Arginosuccinate synthase C-terminal" evidence="10">
    <location>
        <begin position="174"/>
        <end position="390"/>
    </location>
</feature>
<dbReference type="PROSITE" id="PS00565">
    <property type="entry name" value="ARGININOSUCCIN_SYN_2"/>
    <property type="match status" value="1"/>
</dbReference>
<evidence type="ECO:0000256" key="8">
    <source>
        <dbReference type="HAMAP-Rule" id="MF_00005"/>
    </source>
</evidence>
<keyword evidence="4 8" id="KW-0436">Ligase</keyword>
<dbReference type="SUPFAM" id="SSF52402">
    <property type="entry name" value="Adenine nucleotide alpha hydrolases-like"/>
    <property type="match status" value="1"/>
</dbReference>
<dbReference type="InterPro" id="IPR024074">
    <property type="entry name" value="AS_cat/multimer_dom_body"/>
</dbReference>
<keyword evidence="3 8" id="KW-0055">Arginine biosynthesis</keyword>
<evidence type="ECO:0000256" key="6">
    <source>
        <dbReference type="ARBA" id="ARBA00022741"/>
    </source>
</evidence>
<protein>
    <recommendedName>
        <fullName evidence="2 8">Argininosuccinate synthase</fullName>
        <ecNumber evidence="2 8">6.3.4.5</ecNumber>
    </recommendedName>
    <alternativeName>
        <fullName evidence="8">Citrulline--aspartate ligase</fullName>
    </alternativeName>
</protein>
<feature type="binding site" evidence="8">
    <location>
        <position position="127"/>
    </location>
    <ligand>
        <name>L-citrulline</name>
        <dbReference type="ChEBI" id="CHEBI:57743"/>
    </ligand>
</feature>
<evidence type="ECO:0000259" key="9">
    <source>
        <dbReference type="Pfam" id="PF00764"/>
    </source>
</evidence>
<dbReference type="Pfam" id="PF00764">
    <property type="entry name" value="Arginosuc_synth"/>
    <property type="match status" value="1"/>
</dbReference>
<evidence type="ECO:0000256" key="4">
    <source>
        <dbReference type="ARBA" id="ARBA00022598"/>
    </source>
</evidence>
<reference evidence="12" key="1">
    <citation type="journal article" date="2019" name="Int. J. Syst. Evol. Microbiol.">
        <title>The Global Catalogue of Microorganisms (GCM) 10K type strain sequencing project: providing services to taxonomists for standard genome sequencing and annotation.</title>
        <authorList>
            <consortium name="The Broad Institute Genomics Platform"/>
            <consortium name="The Broad Institute Genome Sequencing Center for Infectious Disease"/>
            <person name="Wu L."/>
            <person name="Ma J."/>
        </authorList>
    </citation>
    <scope>NUCLEOTIDE SEQUENCE [LARGE SCALE GENOMIC DNA]</scope>
    <source>
        <strain evidence="12">JCM 4586</strain>
    </source>
</reference>
<dbReference type="PANTHER" id="PTHR11587">
    <property type="entry name" value="ARGININOSUCCINATE SYNTHASE"/>
    <property type="match status" value="1"/>
</dbReference>
<keyword evidence="8" id="KW-0963">Cytoplasm</keyword>
<gene>
    <name evidence="8 11" type="primary">argG</name>
    <name evidence="11" type="ORF">GCM10010324_52240</name>
</gene>
<dbReference type="InterPro" id="IPR023434">
    <property type="entry name" value="Arginosuc_synth_type_1_subfam"/>
</dbReference>
<comment type="similarity">
    <text evidence="8">Belongs to the argininosuccinate synthase family. Type 1 subfamily.</text>
</comment>
<comment type="catalytic activity">
    <reaction evidence="8">
        <text>L-citrulline + L-aspartate + ATP = 2-(N(omega)-L-arginino)succinate + AMP + diphosphate + H(+)</text>
        <dbReference type="Rhea" id="RHEA:10932"/>
        <dbReference type="ChEBI" id="CHEBI:15378"/>
        <dbReference type="ChEBI" id="CHEBI:29991"/>
        <dbReference type="ChEBI" id="CHEBI:30616"/>
        <dbReference type="ChEBI" id="CHEBI:33019"/>
        <dbReference type="ChEBI" id="CHEBI:57472"/>
        <dbReference type="ChEBI" id="CHEBI:57743"/>
        <dbReference type="ChEBI" id="CHEBI:456215"/>
        <dbReference type="EC" id="6.3.4.5"/>
    </reaction>
</comment>